<protein>
    <submittedName>
        <fullName evidence="4">ACP phosphodiesterase</fullName>
    </submittedName>
</protein>
<dbReference type="RefSeq" id="WP_124396718.1">
    <property type="nucleotide sequence ID" value="NZ_BHZE01000001.1"/>
</dbReference>
<dbReference type="Pfam" id="PF04336">
    <property type="entry name" value="ACP_PD"/>
    <property type="match status" value="1"/>
</dbReference>
<accession>A0A401XI06</accession>
<evidence type="ECO:0000256" key="2">
    <source>
        <dbReference type="ARBA" id="ARBA00022801"/>
    </source>
</evidence>
<dbReference type="Proteomes" id="UP000286715">
    <property type="component" value="Unassembled WGS sequence"/>
</dbReference>
<name>A0A401XI06_9FLAO</name>
<dbReference type="PANTHER" id="PTHR38764">
    <property type="entry name" value="ACYL CARRIER PROTEIN PHOSPHODIESTERASE"/>
    <property type="match status" value="1"/>
</dbReference>
<dbReference type="AlphaFoldDB" id="A0A401XI06"/>
<keyword evidence="3" id="KW-0443">Lipid metabolism</keyword>
<dbReference type="GO" id="GO:0006633">
    <property type="term" value="P:fatty acid biosynthetic process"/>
    <property type="evidence" value="ECO:0007669"/>
    <property type="project" value="InterPro"/>
</dbReference>
<dbReference type="GO" id="GO:0008770">
    <property type="term" value="F:[acyl-carrier-protein] phosphodiesterase activity"/>
    <property type="evidence" value="ECO:0007669"/>
    <property type="project" value="InterPro"/>
</dbReference>
<keyword evidence="1" id="KW-0444">Lipid biosynthesis</keyword>
<evidence type="ECO:0000256" key="3">
    <source>
        <dbReference type="ARBA" id="ARBA00023098"/>
    </source>
</evidence>
<dbReference type="EMBL" id="BHZE01000001">
    <property type="protein sequence ID" value="GCD76643.1"/>
    <property type="molecule type" value="Genomic_DNA"/>
</dbReference>
<dbReference type="InterPro" id="IPR007431">
    <property type="entry name" value="ACP_PD"/>
</dbReference>
<sequence>MNYLGHLYLSPPDAEFRLGNLMADGLPAKKALKYPLRMRLGYRFHHWIDDFTDKHPAFRHSREVLTESQKHYAGVVVDVLYDHFLAKNWKDYSSEDLGSFAETFYTQYNQYEGQLPADFRFMMRYMIQYRWLESYANLMGLERALIGLSKRTHFQNNMHVALKNILSHYNLLESHFRSLMADITPAAKNWLSESVFF</sequence>
<organism evidence="4 5">
    <name type="scientific">Thermaurantimonas aggregans</name>
    <dbReference type="NCBI Taxonomy" id="2173829"/>
    <lineage>
        <taxon>Bacteria</taxon>
        <taxon>Pseudomonadati</taxon>
        <taxon>Bacteroidota</taxon>
        <taxon>Flavobacteriia</taxon>
        <taxon>Flavobacteriales</taxon>
        <taxon>Schleiferiaceae</taxon>
        <taxon>Thermaurantimonas</taxon>
    </lineage>
</organism>
<dbReference type="PANTHER" id="PTHR38764:SF1">
    <property type="entry name" value="ACYL CARRIER PROTEIN PHOSPHODIESTERASE"/>
    <property type="match status" value="1"/>
</dbReference>
<evidence type="ECO:0000313" key="5">
    <source>
        <dbReference type="Proteomes" id="UP000286715"/>
    </source>
</evidence>
<dbReference type="OrthoDB" id="8442777at2"/>
<gene>
    <name evidence="4" type="ORF">JCM31826_01250</name>
</gene>
<comment type="caution">
    <text evidence="4">The sequence shown here is derived from an EMBL/GenBank/DDBJ whole genome shotgun (WGS) entry which is preliminary data.</text>
</comment>
<evidence type="ECO:0000313" key="4">
    <source>
        <dbReference type="EMBL" id="GCD76643.1"/>
    </source>
</evidence>
<keyword evidence="5" id="KW-1185">Reference proteome</keyword>
<reference evidence="4 5" key="1">
    <citation type="submission" date="2018-11" db="EMBL/GenBank/DDBJ databases">
        <title>Schleiferia aggregans sp. nov., a moderately thermophilic heterotrophic bacterium isolated from microbial mats at a terrestrial hot spring.</title>
        <authorList>
            <person name="Iino T."/>
            <person name="Ohkuma M."/>
            <person name="Haruta S."/>
        </authorList>
    </citation>
    <scope>NUCLEOTIDE SEQUENCE [LARGE SCALE GENOMIC DNA]</scope>
    <source>
        <strain evidence="4 5">LA</strain>
    </source>
</reference>
<evidence type="ECO:0000256" key="1">
    <source>
        <dbReference type="ARBA" id="ARBA00022516"/>
    </source>
</evidence>
<proteinExistence type="predicted"/>
<keyword evidence="2" id="KW-0378">Hydrolase</keyword>